<gene>
    <name evidence="2" type="primary">X-element</name>
    <name evidence="2" type="ORF">Tcan_01749</name>
</gene>
<accession>A0A0B2W3F6</accession>
<organism evidence="2 3">
    <name type="scientific">Toxocara canis</name>
    <name type="common">Canine roundworm</name>
    <dbReference type="NCBI Taxonomy" id="6265"/>
    <lineage>
        <taxon>Eukaryota</taxon>
        <taxon>Metazoa</taxon>
        <taxon>Ecdysozoa</taxon>
        <taxon>Nematoda</taxon>
        <taxon>Chromadorea</taxon>
        <taxon>Rhabditida</taxon>
        <taxon>Spirurina</taxon>
        <taxon>Ascaridomorpha</taxon>
        <taxon>Ascaridoidea</taxon>
        <taxon>Toxocaridae</taxon>
        <taxon>Toxocara</taxon>
    </lineage>
</organism>
<dbReference type="Proteomes" id="UP000031036">
    <property type="component" value="Unassembled WGS sequence"/>
</dbReference>
<name>A0A0B2W3F6_TOXCA</name>
<feature type="region of interest" description="Disordered" evidence="1">
    <location>
        <begin position="1"/>
        <end position="21"/>
    </location>
</feature>
<protein>
    <submittedName>
        <fullName evidence="2">Putative RNA-directed DNA polymerase from transposon X-element</fullName>
    </submittedName>
</protein>
<dbReference type="GO" id="GO:0003964">
    <property type="term" value="F:RNA-directed DNA polymerase activity"/>
    <property type="evidence" value="ECO:0007669"/>
    <property type="project" value="UniProtKB-KW"/>
</dbReference>
<dbReference type="EMBL" id="JPKZ01000224">
    <property type="protein sequence ID" value="KHN88523.1"/>
    <property type="molecule type" value="Genomic_DNA"/>
</dbReference>
<evidence type="ECO:0000256" key="1">
    <source>
        <dbReference type="SAM" id="MobiDB-lite"/>
    </source>
</evidence>
<proteinExistence type="predicted"/>
<evidence type="ECO:0000313" key="3">
    <source>
        <dbReference type="Proteomes" id="UP000031036"/>
    </source>
</evidence>
<keyword evidence="2" id="KW-0695">RNA-directed DNA polymerase</keyword>
<sequence length="69" mass="7764">MQTIQRKYACSPEHSGTRGNMPSLDFQYLNPSCISGPKYTGASMLHVNFTLYENLTFAMGRLSHTPTYT</sequence>
<evidence type="ECO:0000313" key="2">
    <source>
        <dbReference type="EMBL" id="KHN88523.1"/>
    </source>
</evidence>
<keyword evidence="2" id="KW-0808">Transferase</keyword>
<reference evidence="2 3" key="1">
    <citation type="submission" date="2014-11" db="EMBL/GenBank/DDBJ databases">
        <title>Genetic blueprint of the zoonotic pathogen Toxocara canis.</title>
        <authorList>
            <person name="Zhu X.-Q."/>
            <person name="Korhonen P.K."/>
            <person name="Cai H."/>
            <person name="Young N.D."/>
            <person name="Nejsum P."/>
            <person name="von Samson-Himmelstjerna G."/>
            <person name="Boag P.R."/>
            <person name="Tan P."/>
            <person name="Li Q."/>
            <person name="Min J."/>
            <person name="Yang Y."/>
            <person name="Wang X."/>
            <person name="Fang X."/>
            <person name="Hall R.S."/>
            <person name="Hofmann A."/>
            <person name="Sternberg P.W."/>
            <person name="Jex A.R."/>
            <person name="Gasser R.B."/>
        </authorList>
    </citation>
    <scope>NUCLEOTIDE SEQUENCE [LARGE SCALE GENOMIC DNA]</scope>
    <source>
        <strain evidence="2">PN_DK_2014</strain>
    </source>
</reference>
<comment type="caution">
    <text evidence="2">The sequence shown here is derived from an EMBL/GenBank/DDBJ whole genome shotgun (WGS) entry which is preliminary data.</text>
</comment>
<keyword evidence="2" id="KW-0548">Nucleotidyltransferase</keyword>
<keyword evidence="3" id="KW-1185">Reference proteome</keyword>
<dbReference type="AlphaFoldDB" id="A0A0B2W3F6"/>